<dbReference type="Gene3D" id="3.30.70.1450">
    <property type="entry name" value="Regulator of K+ conductance, C-terminal domain"/>
    <property type="match status" value="1"/>
</dbReference>
<dbReference type="Proteomes" id="UP000319894">
    <property type="component" value="Unassembled WGS sequence"/>
</dbReference>
<gene>
    <name evidence="3" type="ORF">DP107_16290</name>
</gene>
<evidence type="ECO:0000259" key="2">
    <source>
        <dbReference type="PROSITE" id="PS51202"/>
    </source>
</evidence>
<dbReference type="GO" id="GO:0008324">
    <property type="term" value="F:monoatomic cation transmembrane transporter activity"/>
    <property type="evidence" value="ECO:0007669"/>
    <property type="project" value="InterPro"/>
</dbReference>
<dbReference type="SUPFAM" id="SSF116726">
    <property type="entry name" value="TrkA C-terminal domain-like"/>
    <property type="match status" value="1"/>
</dbReference>
<dbReference type="OrthoDB" id="205214at2157"/>
<sequence>MEGYDPVPPETKADIAGATLVFPRRLTVEELRKRLVGRLKTDHGVGHVDIDLDETGTVSYLALGAREAGIGPSLPPGTAAVSVRADPADAARAGDVVRLYRPGGEDDDPERVTAAEFRGSAGDVVTLAVDEAETDRLDDTTRYRLVTLPTSPRADREFASLLRTAEETMGVATVAEGSPLVGLTVGTIAPAVAAIRPVGGTVEAIPSRDRALAAGDTLYAVARPGPLRRLEAAARGDPEAGPPLAGASSDD</sequence>
<reference evidence="3 4" key="1">
    <citation type="submission" date="2018-06" db="EMBL/GenBank/DDBJ databases">
        <title>Natronomonas sp. F16-60 a new haloarchaeon isolated from a solar saltern of Isla Cristina, Huelva, Spain.</title>
        <authorList>
            <person name="Duran-Viseras A."/>
            <person name="Sanchez-Porro C."/>
            <person name="Ventosa A."/>
        </authorList>
    </citation>
    <scope>NUCLEOTIDE SEQUENCE [LARGE SCALE GENOMIC DNA]</scope>
    <source>
        <strain evidence="3 4">F16-60</strain>
    </source>
</reference>
<dbReference type="Pfam" id="PF26503">
    <property type="entry name" value="DUF8167_3rd"/>
    <property type="match status" value="1"/>
</dbReference>
<dbReference type="InParanoid" id="A0A554MW02"/>
<proteinExistence type="predicted"/>
<dbReference type="EMBL" id="QMDX01000014">
    <property type="protein sequence ID" value="TSD09304.1"/>
    <property type="molecule type" value="Genomic_DNA"/>
</dbReference>
<dbReference type="InterPro" id="IPR006037">
    <property type="entry name" value="RCK_C"/>
</dbReference>
<dbReference type="Pfam" id="PF26502">
    <property type="entry name" value="DUF8167_2nd"/>
    <property type="match status" value="1"/>
</dbReference>
<evidence type="ECO:0000313" key="3">
    <source>
        <dbReference type="EMBL" id="TSD09304.1"/>
    </source>
</evidence>
<evidence type="ECO:0000256" key="1">
    <source>
        <dbReference type="SAM" id="MobiDB-lite"/>
    </source>
</evidence>
<accession>A0A554MW02</accession>
<dbReference type="InterPro" id="IPR058604">
    <property type="entry name" value="DUF8167_3rd"/>
</dbReference>
<name>A0A554MW02_9EURY</name>
<dbReference type="RefSeq" id="WP_144263203.1">
    <property type="nucleotide sequence ID" value="NZ_QMDX01000014.1"/>
</dbReference>
<keyword evidence="4" id="KW-1185">Reference proteome</keyword>
<feature type="domain" description="RCK C-terminal" evidence="2">
    <location>
        <begin position="156"/>
        <end position="236"/>
    </location>
</feature>
<feature type="region of interest" description="Disordered" evidence="1">
    <location>
        <begin position="232"/>
        <end position="251"/>
    </location>
</feature>
<dbReference type="GO" id="GO:0006813">
    <property type="term" value="P:potassium ion transport"/>
    <property type="evidence" value="ECO:0007669"/>
    <property type="project" value="InterPro"/>
</dbReference>
<evidence type="ECO:0000313" key="4">
    <source>
        <dbReference type="Proteomes" id="UP000319894"/>
    </source>
</evidence>
<dbReference type="AlphaFoldDB" id="A0A554MW02"/>
<dbReference type="InterPro" id="IPR058603">
    <property type="entry name" value="DUF8167_2nd"/>
</dbReference>
<protein>
    <recommendedName>
        <fullName evidence="2">RCK C-terminal domain-containing protein</fullName>
    </recommendedName>
</protein>
<dbReference type="PROSITE" id="PS51202">
    <property type="entry name" value="RCK_C"/>
    <property type="match status" value="1"/>
</dbReference>
<comment type="caution">
    <text evidence="3">The sequence shown here is derived from an EMBL/GenBank/DDBJ whole genome shotgun (WGS) entry which is preliminary data.</text>
</comment>
<organism evidence="3 4">
    <name type="scientific">Haloglomus irregulare</name>
    <dbReference type="NCBI Taxonomy" id="2234134"/>
    <lineage>
        <taxon>Archaea</taxon>
        <taxon>Methanobacteriati</taxon>
        <taxon>Methanobacteriota</taxon>
        <taxon>Stenosarchaea group</taxon>
        <taxon>Halobacteria</taxon>
        <taxon>Halobacteriales</taxon>
        <taxon>Natronomonadaceae</taxon>
        <taxon>Haloglomus</taxon>
    </lineage>
</organism>
<dbReference type="InterPro" id="IPR036721">
    <property type="entry name" value="RCK_C_sf"/>
</dbReference>